<sequence>MAYTVPTAANLKARYPAFSSVDNTIVDYWIDDAKRYVDESWIEADYAPSIMAAAAHHMAREGLGAASGGGQIPAGVERFKSGAMDVSFNSDAVKAQIAGGWASTRYGLEYSEALARNKAGPRISGGAGGAPYCGAYNGFAGPLPPWSL</sequence>
<dbReference type="Proteomes" id="UP000322077">
    <property type="component" value="Unassembled WGS sequence"/>
</dbReference>
<evidence type="ECO:0000313" key="1">
    <source>
        <dbReference type="EMBL" id="TZG25583.1"/>
    </source>
</evidence>
<keyword evidence="2" id="KW-1185">Reference proteome</keyword>
<protein>
    <submittedName>
        <fullName evidence="1">DUF4054 domain-containing protein</fullName>
    </submittedName>
</protein>
<dbReference type="InterPro" id="IPR025127">
    <property type="entry name" value="DUF4054"/>
</dbReference>
<name>A0A5D9C2D5_9SPHN</name>
<dbReference type="Pfam" id="PF13262">
    <property type="entry name" value="DUF4054"/>
    <property type="match status" value="1"/>
</dbReference>
<evidence type="ECO:0000313" key="2">
    <source>
        <dbReference type="Proteomes" id="UP000322077"/>
    </source>
</evidence>
<dbReference type="RefSeq" id="WP_149522391.1">
    <property type="nucleotide sequence ID" value="NZ_VTOU01000003.1"/>
</dbReference>
<reference evidence="1 2" key="1">
    <citation type="submission" date="2019-08" db="EMBL/GenBank/DDBJ databases">
        <authorList>
            <person name="Wang G."/>
            <person name="Xu Z."/>
        </authorList>
    </citation>
    <scope>NUCLEOTIDE SEQUENCE [LARGE SCALE GENOMIC DNA]</scope>
    <source>
        <strain evidence="1 2">ZX</strain>
    </source>
</reference>
<organism evidence="1 2">
    <name type="scientific">Sphingomonas montanisoli</name>
    <dbReference type="NCBI Taxonomy" id="2606412"/>
    <lineage>
        <taxon>Bacteria</taxon>
        <taxon>Pseudomonadati</taxon>
        <taxon>Pseudomonadota</taxon>
        <taxon>Alphaproteobacteria</taxon>
        <taxon>Sphingomonadales</taxon>
        <taxon>Sphingomonadaceae</taxon>
        <taxon>Sphingomonas</taxon>
    </lineage>
</organism>
<gene>
    <name evidence="1" type="ORF">FYJ91_11185</name>
</gene>
<dbReference type="EMBL" id="VTOU01000003">
    <property type="protein sequence ID" value="TZG25583.1"/>
    <property type="molecule type" value="Genomic_DNA"/>
</dbReference>
<dbReference type="AlphaFoldDB" id="A0A5D9C2D5"/>
<comment type="caution">
    <text evidence="1">The sequence shown here is derived from an EMBL/GenBank/DDBJ whole genome shotgun (WGS) entry which is preliminary data.</text>
</comment>
<accession>A0A5D9C2D5</accession>
<proteinExistence type="predicted"/>